<organism evidence="4 5">
    <name type="scientific">Rosa chinensis</name>
    <name type="common">China rose</name>
    <dbReference type="NCBI Taxonomy" id="74649"/>
    <lineage>
        <taxon>Eukaryota</taxon>
        <taxon>Viridiplantae</taxon>
        <taxon>Streptophyta</taxon>
        <taxon>Embryophyta</taxon>
        <taxon>Tracheophyta</taxon>
        <taxon>Spermatophyta</taxon>
        <taxon>Magnoliopsida</taxon>
        <taxon>eudicotyledons</taxon>
        <taxon>Gunneridae</taxon>
        <taxon>Pentapetalae</taxon>
        <taxon>rosids</taxon>
        <taxon>fabids</taxon>
        <taxon>Rosales</taxon>
        <taxon>Rosaceae</taxon>
        <taxon>Rosoideae</taxon>
        <taxon>Rosoideae incertae sedis</taxon>
        <taxon>Rosa</taxon>
    </lineage>
</organism>
<evidence type="ECO:0000256" key="2">
    <source>
        <dbReference type="ARBA" id="ARBA00023186"/>
    </source>
</evidence>
<dbReference type="GO" id="GO:0000724">
    <property type="term" value="P:double-strand break repair via homologous recombination"/>
    <property type="evidence" value="ECO:0007669"/>
    <property type="project" value="UniProtKB-ARBA"/>
</dbReference>
<dbReference type="Gene3D" id="3.30.1120.90">
    <property type="entry name" value="Nucleosome assembly protein"/>
    <property type="match status" value="1"/>
</dbReference>
<dbReference type="AlphaFoldDB" id="A0A2P6Q4H6"/>
<evidence type="ECO:0000313" key="4">
    <source>
        <dbReference type="EMBL" id="PRQ29090.1"/>
    </source>
</evidence>
<sequence>MQISAPIFLLPCYYYLMNLNIACIISTCEKKEFLNSQSDHDELKKMFYKERANLEAKYQNLFQNLYDKRCDIVNGVVQAKKVSNDSEASINQEDITIQDIKAPEEKSVPNFWRHALVNHELLDAEITTPDGRALMYLKDIKCSRIDSPKGFKLEFFFNKNPFFKNSVLIKTYEYLDEDEAIVQKVTGLKIEWYPKNCLTSKVIKKPEKEINSVDIRPEQCESFFNFFDPLPIDEKAPKEHIDEMRRDLYIGLTIRDEIIPRAVLWYVGEGAQGKMSIDWGESEDEEGDEN</sequence>
<comment type="similarity">
    <text evidence="1 3">Belongs to the nucleosome assembly protein (NAP) family.</text>
</comment>
<dbReference type="STRING" id="74649.A0A2P6Q4H6"/>
<dbReference type="Pfam" id="PF00956">
    <property type="entry name" value="NAP"/>
    <property type="match status" value="1"/>
</dbReference>
<keyword evidence="2" id="KW-0143">Chaperone</keyword>
<reference evidence="4 5" key="1">
    <citation type="journal article" date="2018" name="Nat. Genet.">
        <title>The Rosa genome provides new insights in the design of modern roses.</title>
        <authorList>
            <person name="Bendahmane M."/>
        </authorList>
    </citation>
    <scope>NUCLEOTIDE SEQUENCE [LARGE SCALE GENOMIC DNA]</scope>
    <source>
        <strain evidence="5">cv. Old Blush</strain>
    </source>
</reference>
<dbReference type="Gramene" id="PRQ29090">
    <property type="protein sequence ID" value="PRQ29090"/>
    <property type="gene ID" value="RchiOBHm_Chr5g0010091"/>
</dbReference>
<keyword evidence="5" id="KW-1185">Reference proteome</keyword>
<gene>
    <name evidence="4" type="ORF">RchiOBHm_Chr5g0010091</name>
</gene>
<dbReference type="GO" id="GO:0006334">
    <property type="term" value="P:nucleosome assembly"/>
    <property type="evidence" value="ECO:0007669"/>
    <property type="project" value="InterPro"/>
</dbReference>
<dbReference type="GO" id="GO:0042393">
    <property type="term" value="F:histone binding"/>
    <property type="evidence" value="ECO:0007669"/>
    <property type="project" value="UniProtKB-ARBA"/>
</dbReference>
<dbReference type="PANTHER" id="PTHR11875">
    <property type="entry name" value="TESTIS-SPECIFIC Y-ENCODED PROTEIN"/>
    <property type="match status" value="1"/>
</dbReference>
<comment type="caution">
    <text evidence="4">The sequence shown here is derived from an EMBL/GenBank/DDBJ whole genome shotgun (WGS) entry which is preliminary data.</text>
</comment>
<name>A0A2P6Q4H6_ROSCH</name>
<dbReference type="GO" id="GO:0005634">
    <property type="term" value="C:nucleus"/>
    <property type="evidence" value="ECO:0007669"/>
    <property type="project" value="InterPro"/>
</dbReference>
<dbReference type="Proteomes" id="UP000238479">
    <property type="component" value="Chromosome 5"/>
</dbReference>
<dbReference type="EMBL" id="PDCK01000043">
    <property type="protein sequence ID" value="PRQ29090.1"/>
    <property type="molecule type" value="Genomic_DNA"/>
</dbReference>
<accession>A0A2P6Q4H6</accession>
<protein>
    <submittedName>
        <fullName evidence="4">Putative nucleosome assembly protein (NAP)</fullName>
    </submittedName>
</protein>
<evidence type="ECO:0000256" key="3">
    <source>
        <dbReference type="RuleBase" id="RU003876"/>
    </source>
</evidence>
<evidence type="ECO:0000256" key="1">
    <source>
        <dbReference type="ARBA" id="ARBA00009947"/>
    </source>
</evidence>
<dbReference type="SUPFAM" id="SSF143113">
    <property type="entry name" value="NAP-like"/>
    <property type="match status" value="1"/>
</dbReference>
<proteinExistence type="inferred from homology"/>
<dbReference type="InterPro" id="IPR002164">
    <property type="entry name" value="NAP_family"/>
</dbReference>
<dbReference type="Gene3D" id="1.20.5.1500">
    <property type="match status" value="1"/>
</dbReference>
<evidence type="ECO:0000313" key="5">
    <source>
        <dbReference type="Proteomes" id="UP000238479"/>
    </source>
</evidence>
<dbReference type="InterPro" id="IPR037231">
    <property type="entry name" value="NAP-like_sf"/>
</dbReference>